<protein>
    <submittedName>
        <fullName evidence="1">Uncharacterized protein</fullName>
    </submittedName>
</protein>
<accession>W7YXL2</accession>
<comment type="caution">
    <text evidence="1">The sequence shown here is derived from an EMBL/GenBank/DDBJ whole genome shotgun (WGS) entry which is preliminary data.</text>
</comment>
<evidence type="ECO:0000313" key="1">
    <source>
        <dbReference type="EMBL" id="GAF07124.1"/>
    </source>
</evidence>
<dbReference type="Proteomes" id="UP000019364">
    <property type="component" value="Unassembled WGS sequence"/>
</dbReference>
<organism evidence="1 2">
    <name type="scientific">Paenibacillus pini JCM 16418</name>
    <dbReference type="NCBI Taxonomy" id="1236976"/>
    <lineage>
        <taxon>Bacteria</taxon>
        <taxon>Bacillati</taxon>
        <taxon>Bacillota</taxon>
        <taxon>Bacilli</taxon>
        <taxon>Bacillales</taxon>
        <taxon>Paenibacillaceae</taxon>
        <taxon>Paenibacillus</taxon>
    </lineage>
</organism>
<proteinExistence type="predicted"/>
<name>W7YXL2_9BACL</name>
<evidence type="ECO:0000313" key="2">
    <source>
        <dbReference type="Proteomes" id="UP000019364"/>
    </source>
</evidence>
<reference evidence="1 2" key="1">
    <citation type="journal article" date="2014" name="Genome Announc.">
        <title>Draft Genome Sequence of Paenibacillus pini JCM 16418T, Isolated from the Rhizosphere of Pine Tree.</title>
        <authorList>
            <person name="Yuki M."/>
            <person name="Oshima K."/>
            <person name="Suda W."/>
            <person name="Oshida Y."/>
            <person name="Kitamura K."/>
            <person name="Iida Y."/>
            <person name="Hattori M."/>
            <person name="Ohkuma M."/>
        </authorList>
    </citation>
    <scope>NUCLEOTIDE SEQUENCE [LARGE SCALE GENOMIC DNA]</scope>
    <source>
        <strain evidence="1 2">JCM 16418</strain>
    </source>
</reference>
<dbReference type="eggNOG" id="ENOG5034C37">
    <property type="taxonomic scope" value="Bacteria"/>
</dbReference>
<dbReference type="STRING" id="1236976.JCM16418_1113"/>
<gene>
    <name evidence="1" type="ORF">JCM16418_1113</name>
</gene>
<sequence length="136" mass="15310">MKHWTGKRVIIDCNNKLQPRLKGIIRRWDEVNGCVVLGPHEIRVPFDHIIKIVALPDGMNACPPADASVSYVMKDEIQFDNAVYFHSSVMIWRGQQLIAMRAILAHHDLNTVTLDNGSVLSKADHSFVVRALRGSL</sequence>
<dbReference type="EMBL" id="BAVZ01000002">
    <property type="protein sequence ID" value="GAF07124.1"/>
    <property type="molecule type" value="Genomic_DNA"/>
</dbReference>
<dbReference type="AlphaFoldDB" id="W7YXL2"/>
<dbReference type="OrthoDB" id="2599832at2"/>
<dbReference type="RefSeq" id="WP_036646767.1">
    <property type="nucleotide sequence ID" value="NZ_BAVZ01000002.1"/>
</dbReference>
<keyword evidence="2" id="KW-1185">Reference proteome</keyword>